<accession>A0ABP2IJP5</accession>
<dbReference type="RefSeq" id="WP_003847265.1">
    <property type="nucleotide sequence ID" value="NZ_CP009244.1"/>
</dbReference>
<keyword evidence="7" id="KW-1185">Reference proteome</keyword>
<dbReference type="PANTHER" id="PTHR47366">
    <property type="entry name" value="TWO-ON-TWO HEMOGLOBIN-3"/>
    <property type="match status" value="1"/>
</dbReference>
<gene>
    <name evidence="6" type="primary">glbO</name>
    <name evidence="6" type="ORF">HMPREF0281_01252</name>
</gene>
<keyword evidence="2" id="KW-0349">Heme</keyword>
<dbReference type="Proteomes" id="UP000006015">
    <property type="component" value="Unassembled WGS sequence"/>
</dbReference>
<reference evidence="6 7" key="1">
    <citation type="submission" date="2010-04" db="EMBL/GenBank/DDBJ databases">
        <authorList>
            <person name="Weinstock G."/>
            <person name="Sodergren E."/>
            <person name="Clifton S."/>
            <person name="Fulton L."/>
            <person name="Fulton B."/>
            <person name="Courtney L."/>
            <person name="Fronick C."/>
            <person name="Harrison M."/>
            <person name="Strong C."/>
            <person name="Farmer C."/>
            <person name="Delahaunty K."/>
            <person name="Markovic C."/>
            <person name="Hall O."/>
            <person name="Minx P."/>
            <person name="Tomlinson C."/>
            <person name="Mitreva M."/>
            <person name="Hou S."/>
            <person name="Wollam A."/>
            <person name="Pepin K.H."/>
            <person name="Johnson M."/>
            <person name="Bhonagiri V."/>
            <person name="Zhang X."/>
            <person name="Suruliraj S."/>
            <person name="Warren W."/>
            <person name="Chinwalla A."/>
            <person name="Mardis E.R."/>
            <person name="Wilson R.K."/>
        </authorList>
    </citation>
    <scope>NUCLEOTIDE SEQUENCE [LARGE SCALE GENOMIC DNA]</scope>
    <source>
        <strain evidence="6 7">DSM 20306</strain>
    </source>
</reference>
<dbReference type="InterPro" id="IPR001486">
    <property type="entry name" value="Hemoglobin_trunc"/>
</dbReference>
<evidence type="ECO:0000313" key="6">
    <source>
        <dbReference type="EMBL" id="EFG81476.1"/>
    </source>
</evidence>
<evidence type="ECO:0000256" key="5">
    <source>
        <dbReference type="ARBA" id="ARBA00034496"/>
    </source>
</evidence>
<evidence type="ECO:0000256" key="2">
    <source>
        <dbReference type="ARBA" id="ARBA00022617"/>
    </source>
</evidence>
<dbReference type="PANTHER" id="PTHR47366:SF1">
    <property type="entry name" value="TWO-ON-TWO HEMOGLOBIN-3"/>
    <property type="match status" value="1"/>
</dbReference>
<keyword evidence="1" id="KW-0813">Transport</keyword>
<dbReference type="InterPro" id="IPR044203">
    <property type="entry name" value="GlbO/GLB3-like"/>
</dbReference>
<dbReference type="SUPFAM" id="SSF46458">
    <property type="entry name" value="Globin-like"/>
    <property type="match status" value="1"/>
</dbReference>
<name>A0ABP2IJP5_CORAM</name>
<proteinExistence type="inferred from homology"/>
<dbReference type="EMBL" id="ADNS01000009">
    <property type="protein sequence ID" value="EFG81476.1"/>
    <property type="molecule type" value="Genomic_DNA"/>
</dbReference>
<dbReference type="Gene3D" id="1.10.490.10">
    <property type="entry name" value="Globins"/>
    <property type="match status" value="1"/>
</dbReference>
<protein>
    <submittedName>
        <fullName evidence="6">Hemoglobin-like protein HbO</fullName>
    </submittedName>
</protein>
<dbReference type="InterPro" id="IPR012292">
    <property type="entry name" value="Globin/Proto"/>
</dbReference>
<keyword evidence="4" id="KW-0408">Iron</keyword>
<dbReference type="CDD" id="cd14771">
    <property type="entry name" value="TrHb2_Mt-trHbO-like_O"/>
    <property type="match status" value="1"/>
</dbReference>
<evidence type="ECO:0000256" key="3">
    <source>
        <dbReference type="ARBA" id="ARBA00022723"/>
    </source>
</evidence>
<keyword evidence="3" id="KW-0479">Metal-binding</keyword>
<dbReference type="InterPro" id="IPR009050">
    <property type="entry name" value="Globin-like_sf"/>
</dbReference>
<dbReference type="Pfam" id="PF01152">
    <property type="entry name" value="Bac_globin"/>
    <property type="match status" value="1"/>
</dbReference>
<organism evidence="6 7">
    <name type="scientific">Corynebacterium ammoniagenes DSM 20306</name>
    <dbReference type="NCBI Taxonomy" id="649754"/>
    <lineage>
        <taxon>Bacteria</taxon>
        <taxon>Bacillati</taxon>
        <taxon>Actinomycetota</taxon>
        <taxon>Actinomycetes</taxon>
        <taxon>Mycobacteriales</taxon>
        <taxon>Corynebacteriaceae</taxon>
        <taxon>Corynebacterium</taxon>
    </lineage>
</organism>
<comment type="similarity">
    <text evidence="5">Belongs to the truncated hemoglobin family. Group II subfamily.</text>
</comment>
<evidence type="ECO:0000256" key="4">
    <source>
        <dbReference type="ARBA" id="ARBA00023004"/>
    </source>
</evidence>
<sequence>MRNSPVTSPSSVYEAIGGMPTFRNIVSGFYAQVPKDDILGPMYPDDDMAGAEDRLAWFLSQYWGGPPLFNENRGSPRMRMRHMNFPIDMAAHDRWLELMSNSLDQIDEETLPQAYRQMIWQHMQRMAGMLINKAP</sequence>
<evidence type="ECO:0000313" key="7">
    <source>
        <dbReference type="Proteomes" id="UP000006015"/>
    </source>
</evidence>
<comment type="caution">
    <text evidence="6">The sequence shown here is derived from an EMBL/GenBank/DDBJ whole genome shotgun (WGS) entry which is preliminary data.</text>
</comment>
<evidence type="ECO:0000256" key="1">
    <source>
        <dbReference type="ARBA" id="ARBA00022448"/>
    </source>
</evidence>